<dbReference type="PANTHER" id="PTHR42756:SF1">
    <property type="entry name" value="TRANSCRIPTIONAL REPRESSOR OF EMRAB OPERON"/>
    <property type="match status" value="1"/>
</dbReference>
<dbReference type="CDD" id="cd00090">
    <property type="entry name" value="HTH_ARSR"/>
    <property type="match status" value="1"/>
</dbReference>
<evidence type="ECO:0000256" key="1">
    <source>
        <dbReference type="ARBA" id="ARBA00023015"/>
    </source>
</evidence>
<dbReference type="PROSITE" id="PS50995">
    <property type="entry name" value="HTH_MARR_2"/>
    <property type="match status" value="1"/>
</dbReference>
<keyword evidence="3" id="KW-0804">Transcription</keyword>
<dbReference type="InterPro" id="IPR000835">
    <property type="entry name" value="HTH_MarR-typ"/>
</dbReference>
<dbReference type="Gene3D" id="1.10.10.10">
    <property type="entry name" value="Winged helix-like DNA-binding domain superfamily/Winged helix DNA-binding domain"/>
    <property type="match status" value="1"/>
</dbReference>
<dbReference type="Pfam" id="PF12802">
    <property type="entry name" value="MarR_2"/>
    <property type="match status" value="1"/>
</dbReference>
<dbReference type="InterPro" id="IPR036390">
    <property type="entry name" value="WH_DNA-bd_sf"/>
</dbReference>
<dbReference type="GO" id="GO:0003677">
    <property type="term" value="F:DNA binding"/>
    <property type="evidence" value="ECO:0007669"/>
    <property type="project" value="UniProtKB-KW"/>
</dbReference>
<reference evidence="5 6" key="1">
    <citation type="submission" date="2020-04" db="EMBL/GenBank/DDBJ databases">
        <title>Rhodospirillaceae bacterium KN72 isolated from deep sea.</title>
        <authorList>
            <person name="Zhang D.-C."/>
        </authorList>
    </citation>
    <scope>NUCLEOTIDE SEQUENCE [LARGE SCALE GENOMIC DNA]</scope>
    <source>
        <strain evidence="5 6">KN72</strain>
    </source>
</reference>
<proteinExistence type="predicted"/>
<evidence type="ECO:0000256" key="2">
    <source>
        <dbReference type="ARBA" id="ARBA00023125"/>
    </source>
</evidence>
<dbReference type="GO" id="GO:0003700">
    <property type="term" value="F:DNA-binding transcription factor activity"/>
    <property type="evidence" value="ECO:0007669"/>
    <property type="project" value="InterPro"/>
</dbReference>
<sequence>MFEHCLYFNTTSLARKVDRIWTRAFKPFGLTPSQAFMLRVVLAEGPITHTHLADRMNISKATCSRSVDGLQKLGLVDRKQTSADGRSFELVSTEKAQALNAELNETSAAVTKKLKHLVGNEAFETTVTNIKGINAAID</sequence>
<gene>
    <name evidence="5" type="ORF">HH303_18675</name>
</gene>
<keyword evidence="2" id="KW-0238">DNA-binding</keyword>
<evidence type="ECO:0000259" key="4">
    <source>
        <dbReference type="PROSITE" id="PS50995"/>
    </source>
</evidence>
<dbReference type="Proteomes" id="UP000539372">
    <property type="component" value="Unassembled WGS sequence"/>
</dbReference>
<protein>
    <submittedName>
        <fullName evidence="5">MarR family transcriptional regulator</fullName>
    </submittedName>
</protein>
<keyword evidence="6" id="KW-1185">Reference proteome</keyword>
<dbReference type="RefSeq" id="WP_169626919.1">
    <property type="nucleotide sequence ID" value="NZ_JABBNT010000006.1"/>
</dbReference>
<dbReference type="AlphaFoldDB" id="A0A7Y0HI24"/>
<organism evidence="5 6">
    <name type="scientific">Pacificispira spongiicola</name>
    <dbReference type="NCBI Taxonomy" id="2729598"/>
    <lineage>
        <taxon>Bacteria</taxon>
        <taxon>Pseudomonadati</taxon>
        <taxon>Pseudomonadota</taxon>
        <taxon>Alphaproteobacteria</taxon>
        <taxon>Rhodospirillales</taxon>
        <taxon>Rhodospirillaceae</taxon>
        <taxon>Pacificispira</taxon>
    </lineage>
</organism>
<dbReference type="InterPro" id="IPR011991">
    <property type="entry name" value="ArsR-like_HTH"/>
</dbReference>
<feature type="domain" description="HTH marR-type" evidence="4">
    <location>
        <begin position="3"/>
        <end position="135"/>
    </location>
</feature>
<dbReference type="InterPro" id="IPR036388">
    <property type="entry name" value="WH-like_DNA-bd_sf"/>
</dbReference>
<evidence type="ECO:0000313" key="6">
    <source>
        <dbReference type="Proteomes" id="UP000539372"/>
    </source>
</evidence>
<evidence type="ECO:0000256" key="3">
    <source>
        <dbReference type="ARBA" id="ARBA00023163"/>
    </source>
</evidence>
<keyword evidence="1" id="KW-0805">Transcription regulation</keyword>
<accession>A0A7Y0HI24</accession>
<comment type="caution">
    <text evidence="5">The sequence shown here is derived from an EMBL/GenBank/DDBJ whole genome shotgun (WGS) entry which is preliminary data.</text>
</comment>
<dbReference type="SUPFAM" id="SSF46785">
    <property type="entry name" value="Winged helix' DNA-binding domain"/>
    <property type="match status" value="1"/>
</dbReference>
<dbReference type="PANTHER" id="PTHR42756">
    <property type="entry name" value="TRANSCRIPTIONAL REGULATOR, MARR"/>
    <property type="match status" value="1"/>
</dbReference>
<name>A0A7Y0HI24_9PROT</name>
<dbReference type="EMBL" id="JABBNT010000006">
    <property type="protein sequence ID" value="NMM46522.1"/>
    <property type="molecule type" value="Genomic_DNA"/>
</dbReference>
<dbReference type="SMART" id="SM00347">
    <property type="entry name" value="HTH_MARR"/>
    <property type="match status" value="1"/>
</dbReference>
<evidence type="ECO:0000313" key="5">
    <source>
        <dbReference type="EMBL" id="NMM46522.1"/>
    </source>
</evidence>